<dbReference type="GO" id="GO:0006629">
    <property type="term" value="P:lipid metabolic process"/>
    <property type="evidence" value="ECO:0007669"/>
    <property type="project" value="InterPro"/>
</dbReference>
<evidence type="ECO:0000256" key="8">
    <source>
        <dbReference type="SAM" id="Phobius"/>
    </source>
</evidence>
<dbReference type="GO" id="GO:0016020">
    <property type="term" value="C:membrane"/>
    <property type="evidence" value="ECO:0007669"/>
    <property type="project" value="UniProtKB-SubCell"/>
</dbReference>
<dbReference type="OrthoDB" id="2796277at2759"/>
<dbReference type="Pfam" id="PF13813">
    <property type="entry name" value="MBOAT_2"/>
    <property type="match status" value="1"/>
</dbReference>
<keyword evidence="3" id="KW-0808">Transferase</keyword>
<evidence type="ECO:0000313" key="11">
    <source>
        <dbReference type="Proteomes" id="UP000745764"/>
    </source>
</evidence>
<feature type="transmembrane region" description="Helical" evidence="8">
    <location>
        <begin position="89"/>
        <end position="111"/>
    </location>
</feature>
<evidence type="ECO:0000256" key="1">
    <source>
        <dbReference type="ARBA" id="ARBA00004141"/>
    </source>
</evidence>
<evidence type="ECO:0000256" key="4">
    <source>
        <dbReference type="ARBA" id="ARBA00022692"/>
    </source>
</evidence>
<feature type="region of interest" description="Disordered" evidence="7">
    <location>
        <begin position="133"/>
        <end position="174"/>
    </location>
</feature>
<dbReference type="EMBL" id="CAINUL010000005">
    <property type="protein sequence ID" value="CAD0110094.1"/>
    <property type="molecule type" value="Genomic_DNA"/>
</dbReference>
<protein>
    <recommendedName>
        <fullName evidence="9">Wax synthase domain-containing protein</fullName>
    </recommendedName>
</protein>
<keyword evidence="5 8" id="KW-1133">Transmembrane helix</keyword>
<evidence type="ECO:0000256" key="3">
    <source>
        <dbReference type="ARBA" id="ARBA00022679"/>
    </source>
</evidence>
<proteinExistence type="inferred from homology"/>
<keyword evidence="6 8" id="KW-0472">Membrane</keyword>
<dbReference type="GO" id="GO:0008374">
    <property type="term" value="F:O-acyltransferase activity"/>
    <property type="evidence" value="ECO:0007669"/>
    <property type="project" value="InterPro"/>
</dbReference>
<dbReference type="Proteomes" id="UP000745764">
    <property type="component" value="Unassembled WGS sequence"/>
</dbReference>
<gene>
    <name evidence="10" type="ORF">AWRI4620_LOCUS4349</name>
</gene>
<comment type="subcellular location">
    <subcellularLocation>
        <location evidence="1">Membrane</location>
        <topology evidence="1">Multi-pass membrane protein</topology>
    </subcellularLocation>
</comment>
<feature type="domain" description="Wax synthase" evidence="9">
    <location>
        <begin position="354"/>
        <end position="443"/>
    </location>
</feature>
<sequence length="547" mass="61375">MYLKEAFVPVTHYDIIDRLNGQYEKLLASGDYQPFTYPFGTLGATVVILYLLLDHRSRPWLRKARFAAWAFITIFAIWNIKSFRARNPAGAFGVGLISAWSILWCFMMLVVKDVQQDFSRIERKESRLDMISASAPPQTAESNGQASGSASAYQSGSTLHNRTSKVGTKQSPAQRTGTLAWQSYPSAPFVERLDWVADIFSNFRGMGWNWRISGLPSPPLWAQAQLAGNLGAPPPEEDEKKTLVSRTGVHRYHDKSSLLRVNLWIFCRDVVILDIIKTLISHDAYFWDGNVSATPNYFPASLQASAVTVRSARLLLSLTAIYTALQAIFALGPLFFVGMIGPRYIGVRGEIWMYPDSFGSFSNVLDKGLAGWWGGWWHQTFRYAFEAPSSKLMELLKINPKSATGKFLGLTVAFVLSGMLHACGSYTQLGHTYPLSGPFLFFVSQIGGISAQLALISFLRRIGVVQRSPKWLQRMANFVYVHVWFYYTAPLLCDDFARGGIWLFEPLPVSPLRGLGLGGKGDGFWCWWGGIVRWHKGDRWWNTGLAL</sequence>
<dbReference type="PANTHER" id="PTHR31595:SF67">
    <property type="entry name" value="WAX SYNTHASE DOMAIN-CONTAINING PROTEIN"/>
    <property type="match status" value="1"/>
</dbReference>
<evidence type="ECO:0000256" key="5">
    <source>
        <dbReference type="ARBA" id="ARBA00022989"/>
    </source>
</evidence>
<reference evidence="10" key="1">
    <citation type="submission" date="2020-06" db="EMBL/GenBank/DDBJ databases">
        <authorList>
            <person name="Onetto C."/>
        </authorList>
    </citation>
    <scope>NUCLEOTIDE SEQUENCE</scope>
</reference>
<feature type="compositionally biased region" description="Polar residues" evidence="7">
    <location>
        <begin position="158"/>
        <end position="174"/>
    </location>
</feature>
<comment type="caution">
    <text evidence="10">The sequence shown here is derived from an EMBL/GenBank/DDBJ whole genome shotgun (WGS) entry which is preliminary data.</text>
</comment>
<feature type="transmembrane region" description="Helical" evidence="8">
    <location>
        <begin position="320"/>
        <end position="340"/>
    </location>
</feature>
<dbReference type="AlphaFoldDB" id="A0A9N8KE31"/>
<dbReference type="InterPro" id="IPR032805">
    <property type="entry name" value="Wax_synthase_dom"/>
</dbReference>
<keyword evidence="4 8" id="KW-0812">Transmembrane</keyword>
<evidence type="ECO:0000259" key="9">
    <source>
        <dbReference type="Pfam" id="PF13813"/>
    </source>
</evidence>
<name>A0A9N8KE31_9PEZI</name>
<evidence type="ECO:0000313" key="10">
    <source>
        <dbReference type="EMBL" id="CAD0110094.1"/>
    </source>
</evidence>
<dbReference type="PANTHER" id="PTHR31595">
    <property type="entry name" value="LONG-CHAIN-ALCOHOL O-FATTY-ACYLTRANSFERASE 3-RELATED"/>
    <property type="match status" value="1"/>
</dbReference>
<organism evidence="10 11">
    <name type="scientific">Aureobasidium uvarum</name>
    <dbReference type="NCBI Taxonomy" id="2773716"/>
    <lineage>
        <taxon>Eukaryota</taxon>
        <taxon>Fungi</taxon>
        <taxon>Dikarya</taxon>
        <taxon>Ascomycota</taxon>
        <taxon>Pezizomycotina</taxon>
        <taxon>Dothideomycetes</taxon>
        <taxon>Dothideomycetidae</taxon>
        <taxon>Dothideales</taxon>
        <taxon>Saccotheciaceae</taxon>
        <taxon>Aureobasidium</taxon>
    </lineage>
</organism>
<accession>A0A9N8KE31</accession>
<evidence type="ECO:0000256" key="7">
    <source>
        <dbReference type="SAM" id="MobiDB-lite"/>
    </source>
</evidence>
<comment type="similarity">
    <text evidence="2">Belongs to the wax synthase family.</text>
</comment>
<evidence type="ECO:0000256" key="2">
    <source>
        <dbReference type="ARBA" id="ARBA00007282"/>
    </source>
</evidence>
<evidence type="ECO:0000256" key="6">
    <source>
        <dbReference type="ARBA" id="ARBA00023136"/>
    </source>
</evidence>
<dbReference type="InterPro" id="IPR044851">
    <property type="entry name" value="Wax_synthase"/>
</dbReference>
<feature type="compositionally biased region" description="Low complexity" evidence="7">
    <location>
        <begin position="142"/>
        <end position="157"/>
    </location>
</feature>
<feature type="transmembrane region" description="Helical" evidence="8">
    <location>
        <begin position="35"/>
        <end position="53"/>
    </location>
</feature>
<keyword evidence="11" id="KW-1185">Reference proteome</keyword>
<feature type="transmembrane region" description="Helical" evidence="8">
    <location>
        <begin position="65"/>
        <end position="83"/>
    </location>
</feature>